<sequence length="44" mass="5092">MCKVCHFFYFRSDGLSSREKTREVDAVIKEPLQLKGSSERLSGR</sequence>
<protein>
    <submittedName>
        <fullName evidence="1">Tps1</fullName>
    </submittedName>
</protein>
<name>A0A0A9GSF3_ARUDO</name>
<dbReference type="AlphaFoldDB" id="A0A0A9GSF3"/>
<reference evidence="1" key="2">
    <citation type="journal article" date="2015" name="Data Brief">
        <title>Shoot transcriptome of the giant reed, Arundo donax.</title>
        <authorList>
            <person name="Barrero R.A."/>
            <person name="Guerrero F.D."/>
            <person name="Moolhuijzen P."/>
            <person name="Goolsby J.A."/>
            <person name="Tidwell J."/>
            <person name="Bellgard S.E."/>
            <person name="Bellgard M.I."/>
        </authorList>
    </citation>
    <scope>NUCLEOTIDE SEQUENCE</scope>
    <source>
        <tissue evidence="1">Shoot tissue taken approximately 20 cm above the soil surface</tissue>
    </source>
</reference>
<proteinExistence type="predicted"/>
<dbReference type="EMBL" id="GBRH01170504">
    <property type="protein sequence ID" value="JAE27392.1"/>
    <property type="molecule type" value="Transcribed_RNA"/>
</dbReference>
<evidence type="ECO:0000313" key="1">
    <source>
        <dbReference type="EMBL" id="JAE27392.1"/>
    </source>
</evidence>
<reference evidence="1" key="1">
    <citation type="submission" date="2014-09" db="EMBL/GenBank/DDBJ databases">
        <authorList>
            <person name="Magalhaes I.L.F."/>
            <person name="Oliveira U."/>
            <person name="Santos F.R."/>
            <person name="Vidigal T.H.D.A."/>
            <person name="Brescovit A.D."/>
            <person name="Santos A.J."/>
        </authorList>
    </citation>
    <scope>NUCLEOTIDE SEQUENCE</scope>
    <source>
        <tissue evidence="1">Shoot tissue taken approximately 20 cm above the soil surface</tissue>
    </source>
</reference>
<organism evidence="1">
    <name type="scientific">Arundo donax</name>
    <name type="common">Giant reed</name>
    <name type="synonym">Donax arundinaceus</name>
    <dbReference type="NCBI Taxonomy" id="35708"/>
    <lineage>
        <taxon>Eukaryota</taxon>
        <taxon>Viridiplantae</taxon>
        <taxon>Streptophyta</taxon>
        <taxon>Embryophyta</taxon>
        <taxon>Tracheophyta</taxon>
        <taxon>Spermatophyta</taxon>
        <taxon>Magnoliopsida</taxon>
        <taxon>Liliopsida</taxon>
        <taxon>Poales</taxon>
        <taxon>Poaceae</taxon>
        <taxon>PACMAD clade</taxon>
        <taxon>Arundinoideae</taxon>
        <taxon>Arundineae</taxon>
        <taxon>Arundo</taxon>
    </lineage>
</organism>
<accession>A0A0A9GSF3</accession>